<feature type="transmembrane region" description="Helical" evidence="6">
    <location>
        <begin position="181"/>
        <end position="199"/>
    </location>
</feature>
<protein>
    <recommendedName>
        <fullName evidence="7">EamA domain-containing protein</fullName>
    </recommendedName>
</protein>
<comment type="similarity">
    <text evidence="2">Belongs to the EamA transporter family.</text>
</comment>
<dbReference type="PANTHER" id="PTHR32322:SF2">
    <property type="entry name" value="EAMA DOMAIN-CONTAINING PROTEIN"/>
    <property type="match status" value="1"/>
</dbReference>
<feature type="transmembrane region" description="Helical" evidence="6">
    <location>
        <begin position="64"/>
        <end position="80"/>
    </location>
</feature>
<evidence type="ECO:0000256" key="1">
    <source>
        <dbReference type="ARBA" id="ARBA00004127"/>
    </source>
</evidence>
<name>A0A1C7EMH0_9BACL</name>
<feature type="transmembrane region" description="Helical" evidence="6">
    <location>
        <begin position="92"/>
        <end position="113"/>
    </location>
</feature>
<proteinExistence type="inferred from homology"/>
<comment type="subcellular location">
    <subcellularLocation>
        <location evidence="1">Endomembrane system</location>
        <topology evidence="1">Multi-pass membrane protein</topology>
    </subcellularLocation>
</comment>
<evidence type="ECO:0000313" key="9">
    <source>
        <dbReference type="Proteomes" id="UP000092495"/>
    </source>
</evidence>
<feature type="transmembrane region" description="Helical" evidence="6">
    <location>
        <begin position="152"/>
        <end position="169"/>
    </location>
</feature>
<reference evidence="8" key="1">
    <citation type="submission" date="2016-10" db="EMBL/GenBank/DDBJ databases">
        <authorList>
            <person name="See-Too W.S."/>
        </authorList>
    </citation>
    <scope>NUCLEOTIDE SEQUENCE</scope>
    <source>
        <strain evidence="8">DSM 22276</strain>
    </source>
</reference>
<dbReference type="KEGG" id="pdg:BCM40_06600"/>
<feature type="transmembrane region" description="Helical" evidence="6">
    <location>
        <begin position="211"/>
        <end position="232"/>
    </location>
</feature>
<dbReference type="SUPFAM" id="SSF103481">
    <property type="entry name" value="Multidrug resistance efflux transporter EmrE"/>
    <property type="match status" value="2"/>
</dbReference>
<feature type="transmembrane region" description="Helical" evidence="6">
    <location>
        <begin position="239"/>
        <end position="261"/>
    </location>
</feature>
<keyword evidence="5 6" id="KW-0472">Membrane</keyword>
<dbReference type="InterPro" id="IPR050638">
    <property type="entry name" value="AA-Vitamin_Transporters"/>
</dbReference>
<dbReference type="Pfam" id="PF00892">
    <property type="entry name" value="EamA"/>
    <property type="match status" value="2"/>
</dbReference>
<evidence type="ECO:0000256" key="5">
    <source>
        <dbReference type="ARBA" id="ARBA00023136"/>
    </source>
</evidence>
<evidence type="ECO:0000256" key="6">
    <source>
        <dbReference type="SAM" id="Phobius"/>
    </source>
</evidence>
<dbReference type="InterPro" id="IPR037185">
    <property type="entry name" value="EmrE-like"/>
</dbReference>
<feature type="transmembrane region" description="Helical" evidence="6">
    <location>
        <begin position="5"/>
        <end position="26"/>
    </location>
</feature>
<evidence type="ECO:0000256" key="2">
    <source>
        <dbReference type="ARBA" id="ARBA00007362"/>
    </source>
</evidence>
<evidence type="ECO:0000259" key="7">
    <source>
        <dbReference type="Pfam" id="PF00892"/>
    </source>
</evidence>
<dbReference type="OrthoDB" id="67135at2"/>
<evidence type="ECO:0000256" key="3">
    <source>
        <dbReference type="ARBA" id="ARBA00022692"/>
    </source>
</evidence>
<feature type="transmembrane region" description="Helical" evidence="6">
    <location>
        <begin position="122"/>
        <end position="140"/>
    </location>
</feature>
<dbReference type="AlphaFoldDB" id="A0A1C7EMH0"/>
<organism evidence="8 9">
    <name type="scientific">Planococcus donghaensis</name>
    <dbReference type="NCBI Taxonomy" id="414778"/>
    <lineage>
        <taxon>Bacteria</taxon>
        <taxon>Bacillati</taxon>
        <taxon>Bacillota</taxon>
        <taxon>Bacilli</taxon>
        <taxon>Bacillales</taxon>
        <taxon>Caryophanaceae</taxon>
        <taxon>Planococcus</taxon>
    </lineage>
</organism>
<dbReference type="GO" id="GO:0016020">
    <property type="term" value="C:membrane"/>
    <property type="evidence" value="ECO:0007669"/>
    <property type="project" value="UniProtKB-SubCell"/>
</dbReference>
<sequence length="289" mass="31157">MNVYYLAYLSLGVIWGTNFLFMKWAAEWITPLQIVFLRVVAGFVPVFLYALYKSQFNVAHLKNIHHFFIMSFLATTIYYYCFAQGTALLESGIAGALSGAIPIFSAIATFVLLKEEKITGKAVAGIGIGLIGVIIIARPWESGAAGLDINGVFYMLMGSLSIGVSFVYARKYITPMNIPPAALTSYQMLIAIIAIGFFGDLQGIGNIQSDGVALLGVLVGLGLLGTGLAYILYYVIVKYLGAIIASTATYIPPVVSLLIGAFLANELILVSDWGAMLLILSGVFMMNKK</sequence>
<gene>
    <name evidence="8" type="ORF">BCM40_06600</name>
</gene>
<dbReference type="InterPro" id="IPR000620">
    <property type="entry name" value="EamA_dom"/>
</dbReference>
<feature type="transmembrane region" description="Helical" evidence="6">
    <location>
        <begin position="267"/>
        <end position="286"/>
    </location>
</feature>
<feature type="domain" description="EamA" evidence="7">
    <location>
        <begin position="5"/>
        <end position="137"/>
    </location>
</feature>
<dbReference type="Proteomes" id="UP000092495">
    <property type="component" value="Chromosome"/>
</dbReference>
<evidence type="ECO:0000313" key="8">
    <source>
        <dbReference type="EMBL" id="ANU24821.1"/>
    </source>
</evidence>
<dbReference type="PANTHER" id="PTHR32322">
    <property type="entry name" value="INNER MEMBRANE TRANSPORTER"/>
    <property type="match status" value="1"/>
</dbReference>
<evidence type="ECO:0000256" key="4">
    <source>
        <dbReference type="ARBA" id="ARBA00022989"/>
    </source>
</evidence>
<accession>A0A1C7EMH0</accession>
<feature type="domain" description="EamA" evidence="7">
    <location>
        <begin position="151"/>
        <end position="287"/>
    </location>
</feature>
<keyword evidence="9" id="KW-1185">Reference proteome</keyword>
<dbReference type="EMBL" id="CP016543">
    <property type="protein sequence ID" value="ANU24821.1"/>
    <property type="molecule type" value="Genomic_DNA"/>
</dbReference>
<keyword evidence="3 6" id="KW-0812">Transmembrane</keyword>
<keyword evidence="4 6" id="KW-1133">Transmembrane helix</keyword>
<feature type="transmembrane region" description="Helical" evidence="6">
    <location>
        <begin position="32"/>
        <end position="52"/>
    </location>
</feature>